<keyword evidence="2" id="KW-1133">Transmembrane helix</keyword>
<feature type="chain" id="PRO_5022010851" evidence="3">
    <location>
        <begin position="44"/>
        <end position="302"/>
    </location>
</feature>
<gene>
    <name evidence="4" type="ORF">FHX80_11790</name>
</gene>
<feature type="region of interest" description="Disordered" evidence="1">
    <location>
        <begin position="228"/>
        <end position="258"/>
    </location>
</feature>
<comment type="caution">
    <text evidence="4">The sequence shown here is derived from an EMBL/GenBank/DDBJ whole genome shotgun (WGS) entry which is preliminary data.</text>
</comment>
<sequence length="302" mass="29578">MTCTGSPAHPVARTARSAVAALAAAGVLAGSALLTVAAPQAAAATGPAATPAALAAAHEAATDAATLDTLSRFFAREGAVTSAAAAPRIEGAAVPVRTLAADFVAGEQGASVAGLDYLASTAVSSDGQKASLWTLPEPGKAGRWQVVNIATGDDEARYTAAGARKLPGGTVFREPQIDAWYVQKGNRVLPLDRDAAGAVGADGTTLAVYRTRVRAAYADKLPGSRYARSGRAGGYGPTAAKPAAGHSGPAAGQPGPAIAGPAIAADPAADTALTAASGAAAPGAVAVLALCGATALRRRRSR</sequence>
<dbReference type="Proteomes" id="UP000318186">
    <property type="component" value="Unassembled WGS sequence"/>
</dbReference>
<dbReference type="OrthoDB" id="3470164at2"/>
<name>A0A561USR7_9ACTN</name>
<proteinExistence type="predicted"/>
<keyword evidence="3" id="KW-0732">Signal</keyword>
<reference evidence="4 5" key="1">
    <citation type="submission" date="2019-06" db="EMBL/GenBank/DDBJ databases">
        <title>Sequencing the genomes of 1000 actinobacteria strains.</title>
        <authorList>
            <person name="Klenk H.-P."/>
        </authorList>
    </citation>
    <scope>NUCLEOTIDE SEQUENCE [LARGE SCALE GENOMIC DNA]</scope>
    <source>
        <strain evidence="4 5">DSM 42059</strain>
    </source>
</reference>
<feature type="compositionally biased region" description="Low complexity" evidence="1">
    <location>
        <begin position="239"/>
        <end position="258"/>
    </location>
</feature>
<evidence type="ECO:0000256" key="3">
    <source>
        <dbReference type="SAM" id="SignalP"/>
    </source>
</evidence>
<keyword evidence="2" id="KW-0812">Transmembrane</keyword>
<evidence type="ECO:0000256" key="1">
    <source>
        <dbReference type="SAM" id="MobiDB-lite"/>
    </source>
</evidence>
<feature type="transmembrane region" description="Helical" evidence="2">
    <location>
        <begin position="275"/>
        <end position="296"/>
    </location>
</feature>
<organism evidence="4 5">
    <name type="scientific">Streptomyces brevispora</name>
    <dbReference type="NCBI Taxonomy" id="887462"/>
    <lineage>
        <taxon>Bacteria</taxon>
        <taxon>Bacillati</taxon>
        <taxon>Actinomycetota</taxon>
        <taxon>Actinomycetes</taxon>
        <taxon>Kitasatosporales</taxon>
        <taxon>Streptomycetaceae</taxon>
        <taxon>Streptomyces</taxon>
    </lineage>
</organism>
<keyword evidence="2" id="KW-0472">Membrane</keyword>
<accession>A0A561USR7</accession>
<protein>
    <submittedName>
        <fullName evidence="4">MYXO-CTERM domain-containing protein</fullName>
    </submittedName>
</protein>
<dbReference type="EMBL" id="VIWW01000001">
    <property type="protein sequence ID" value="TWG02384.1"/>
    <property type="molecule type" value="Genomic_DNA"/>
</dbReference>
<evidence type="ECO:0000313" key="4">
    <source>
        <dbReference type="EMBL" id="TWG02384.1"/>
    </source>
</evidence>
<dbReference type="AlphaFoldDB" id="A0A561USR7"/>
<evidence type="ECO:0000313" key="5">
    <source>
        <dbReference type="Proteomes" id="UP000318186"/>
    </source>
</evidence>
<evidence type="ECO:0000256" key="2">
    <source>
        <dbReference type="SAM" id="Phobius"/>
    </source>
</evidence>
<dbReference type="RefSeq" id="WP_145762834.1">
    <property type="nucleotide sequence ID" value="NZ_VIWW01000001.1"/>
</dbReference>
<feature type="signal peptide" evidence="3">
    <location>
        <begin position="1"/>
        <end position="43"/>
    </location>
</feature>